<feature type="compositionally biased region" description="Basic and acidic residues" evidence="7">
    <location>
        <begin position="710"/>
        <end position="721"/>
    </location>
</feature>
<dbReference type="Gene3D" id="3.30.70.80">
    <property type="entry name" value="Peptidase S8 propeptide/proteinase inhibitor I9"/>
    <property type="match status" value="1"/>
</dbReference>
<dbReference type="InterPro" id="IPR056428">
    <property type="entry name" value="WH_GTF3C1"/>
</dbReference>
<feature type="compositionally biased region" description="Basic and acidic residues" evidence="7">
    <location>
        <begin position="1381"/>
        <end position="1398"/>
    </location>
</feature>
<dbReference type="Gene3D" id="2.60.40.2310">
    <property type="match status" value="1"/>
</dbReference>
<feature type="region of interest" description="Disordered" evidence="7">
    <location>
        <begin position="1370"/>
        <end position="1400"/>
    </location>
</feature>
<dbReference type="PANTHER" id="PTHR15180">
    <property type="entry name" value="GENERAL TRANSCRIPTION FACTOR 3C POLYPEPTIDE 1"/>
    <property type="match status" value="1"/>
</dbReference>
<comment type="caution">
    <text evidence="6">Lacks conserved residue(s) required for the propagation of feature annotation.</text>
</comment>
<feature type="domain" description="DUF7647" evidence="15">
    <location>
        <begin position="492"/>
        <end position="664"/>
    </location>
</feature>
<dbReference type="Pfam" id="PF17766">
    <property type="entry name" value="fn3_6"/>
    <property type="match status" value="1"/>
</dbReference>
<evidence type="ECO:0000259" key="10">
    <source>
        <dbReference type="Pfam" id="PF05922"/>
    </source>
</evidence>
<dbReference type="Pfam" id="PF04182">
    <property type="entry name" value="B-block_TFIIIC"/>
    <property type="match status" value="1"/>
</dbReference>
<dbReference type="InterPro" id="IPR035625">
    <property type="entry name" value="Tfc3-like_eWH"/>
</dbReference>
<dbReference type="Pfam" id="PF24658">
    <property type="entry name" value="DUF7647"/>
    <property type="match status" value="1"/>
</dbReference>
<feature type="domain" description="Inhibitor I9" evidence="10">
    <location>
        <begin position="1942"/>
        <end position="2010"/>
    </location>
</feature>
<dbReference type="PROSITE" id="PS51892">
    <property type="entry name" value="SUBTILASE"/>
    <property type="match status" value="1"/>
</dbReference>
<keyword evidence="5" id="KW-0539">Nucleus</keyword>
<evidence type="ECO:0000313" key="17">
    <source>
        <dbReference type="Proteomes" id="UP000823775"/>
    </source>
</evidence>
<protein>
    <recommendedName>
        <fullName evidence="18">Tripeptidyl-peptidase II</fullName>
    </recommendedName>
</protein>
<feature type="domain" description="General transcription factor 3C polypeptide 1 winged-helix" evidence="12">
    <location>
        <begin position="1"/>
        <end position="109"/>
    </location>
</feature>
<dbReference type="Pfam" id="PF00082">
    <property type="entry name" value="Peptidase_S8"/>
    <property type="match status" value="1"/>
</dbReference>
<dbReference type="InterPro" id="IPR036852">
    <property type="entry name" value="Peptidase_S8/S53_dom_sf"/>
</dbReference>
<dbReference type="PANTHER" id="PTHR15180:SF1">
    <property type="entry name" value="GENERAL TRANSCRIPTION FACTOR 3C POLYPEPTIDE 1"/>
    <property type="match status" value="1"/>
</dbReference>
<evidence type="ECO:0000259" key="13">
    <source>
        <dbReference type="Pfam" id="PF24101"/>
    </source>
</evidence>
<evidence type="ECO:0000256" key="5">
    <source>
        <dbReference type="ARBA" id="ARBA00023242"/>
    </source>
</evidence>
<feature type="domain" description="GTF3C1 extended winged-helix" evidence="13">
    <location>
        <begin position="340"/>
        <end position="446"/>
    </location>
</feature>
<name>A0ABS8S2Q8_DATST</name>
<proteinExistence type="inferred from homology"/>
<evidence type="ECO:0000256" key="3">
    <source>
        <dbReference type="ARBA" id="ARBA00023125"/>
    </source>
</evidence>
<evidence type="ECO:0000259" key="12">
    <source>
        <dbReference type="Pfam" id="PF23704"/>
    </source>
</evidence>
<feature type="compositionally biased region" description="Polar residues" evidence="7">
    <location>
        <begin position="1370"/>
        <end position="1380"/>
    </location>
</feature>
<dbReference type="Proteomes" id="UP000823775">
    <property type="component" value="Unassembled WGS sequence"/>
</dbReference>
<sequence>MDAIVNKALEELCKECCKGGGSTSVRISNLWPKLKPYLSINGLVLCGNVKKAILSNLISIPGIEFESGEGVRYSCGGDIDLVKCSVEECERLDLKIVVAESMLDNFTRIHEVEVSKSKLGTQELKALHLRKRVLQRIAVERTKGITQCELTKEFGFKANNFFHIIKELEDLGLIVRHQVTVWTNETSNNGELKHKHTQTNMLYLSRYRKRLHSEQNLVIREGVLMVEDVSPGNSATNKFENAKWKVLAISDIKKDLGYQDASGHKEWRNKEVQYWGNNRMSTAQISSIDVSNTVNDTKTQTTGSSLCDLVPVKTSATETISPRCQAHKAYPSHKLRADCAREQREHWILEMLEEEKFLIKPELQRKLESLEKDRHTRMDKKTLERSLNKLQQKGLCKCLDFFFPAVTNFCENLKRVVVLHPSVYELSPALLVEIYERIRSFEREVRGKKFSKFEKGDALRAKLLHIYLWEYVNSPDSEDTSSSGKYSCDLRNDDNSCKLVDIGAAIEAMQLELFLQVLGSAQMHENVFEKCGYYLQHCDIPMKNYACLKDTQSTKELSLLIAHLQHLKLIRLVCGEHTVDATQVTQITLTHALELKPFSEEPFSSAARSSASPGPDSCHQVRRDFVLSNRKAVDEYWNTLAGPNLKAASNASPGSAVQERFHDRKQKRLCRSEGVLNSKWMVHPIKGKNNSSRKRKRLLGGKSSGHVKLRTSDVRPSDKSTCDTVDQFPDEQNAFLVSPGDIGGNSQINYAGDHREVHEGIEQFQKTEANRSLMKRSGLPSLKPTCRAIFSWTEDADRHMVIEFVRHQATLGPYSRYFKWASVKNLPASPDACKNRMNILKGCIQFRSALMTLCNVVSERYARHLQRRSLDCDECEEIVQHNASEEDVNQGVSDSRKHSREAVAEERWDDFDDGSIKVALDKVLECKKMAKLDVSTGVQSANDKSDLSINAERPEKSSNWVPKRCSHPLIDRNSVRRQPFESVAVANAAEILKLAFLTTSRSRLATTSLVETYKHYSKYELLDAFNFLKEKKLIESRANNAVVLSRKFFDSMFSSPFSIGTGGQAAKFSTWLHEREKEMINDGVDLPPDLQCGDILNLCGLLCSGELSIIPCLQAEGVGKEKDARTSKRKNNISEFCDGSRGKASRIGEGEARREKGFPDITLSLSRATFSSREAVEFFKNDNNQPLTQNGEENQVKIMSVLGSSSSASHLEGKTNVEETHENGSYGYTAVSSKELLWEAMAKSAEHLCSLSSKKESFAFNPELFRSLLLAIQKAGDQGLSMKEISMFVNVQGEKMLDVIVDILETFEQVFKVNAYDSVHVVDSSYRSKYFLSIVPATRQDSLVTPVGLSKEAALSKREATNAQKELCTNTKFQNSTNQEKPSEPSVERESTKRHDSLEFQTAKSHSCKPILPWIDGDGTVNNGVYTKLVSRALGIIMQKPGILEDNVINQMRGMNPQWSSWNTIHESKAYIKTTSLRESHEHFPSVKMQVSICASYYGIAGGTARGGSPGSRIAVYRVCKAYGCSGSEIMKAFDDAIADGVDIINLSFGQPAGAEFEFSKNPIAIGAFHAVQKGIFVVASAGNDGPSPESVVNVAPWIFTVAATTIDRNIETHIPLGRNMLIKGGGISFSNLKKSPVYLLADSLSVKIDSEFVFDGPASDCESDTLDAHKVKGKIIVCNHLDDDISLEERLDEVKNKGGIGFILSLPDDELITAPKIGSFPGAVITQGDGIKICSYINSTRNPVATILPTPEIAAPGTAILAAWSANNTDLTPSGQESPLFNIDSGTSISCAHVSAIVATLKSRNPTWSPSAIRSAIMTTGVATMSGPLNPGLVYETEITDYLQFLCSTGLSDESVSNMNYPSIAVSLSKVRETKKVTRTLTRIGDEESEYTATITTPDASRVELYQSKSRDEATDEGRLDENAVVLTLLLIESKVEGHGVYIVYMGAKGSSDDHLQLMSSIITRRKNAVVHSYERSFSGFAARLSDVEAQWIAQQPGVVSVFTDPVFQPHTTRSWDFLRDQYDLEYGLNQRVSMTRESVQSHRYGKENAPEVMISILPAATGNNLYMCPWWRIQCVSYEFTETS</sequence>
<reference evidence="16 17" key="1">
    <citation type="journal article" date="2021" name="BMC Genomics">
        <title>Datura genome reveals duplications of psychoactive alkaloid biosynthetic genes and high mutation rate following tissue culture.</title>
        <authorList>
            <person name="Rajewski A."/>
            <person name="Carter-House D."/>
            <person name="Stajich J."/>
            <person name="Litt A."/>
        </authorList>
    </citation>
    <scope>NUCLEOTIDE SEQUENCE [LARGE SCALE GENOMIC DNA]</scope>
    <source>
        <strain evidence="16">AR-01</strain>
    </source>
</reference>
<dbReference type="Gene3D" id="3.40.50.200">
    <property type="entry name" value="Peptidase S8/S53 domain"/>
    <property type="match status" value="2"/>
</dbReference>
<feature type="domain" description="B-block binding subunit of TFIIIC" evidence="9">
    <location>
        <begin position="131"/>
        <end position="208"/>
    </location>
</feature>
<evidence type="ECO:0000259" key="14">
    <source>
        <dbReference type="Pfam" id="PF24538"/>
    </source>
</evidence>
<feature type="compositionally biased region" description="Basic residues" evidence="7">
    <location>
        <begin position="691"/>
        <end position="709"/>
    </location>
</feature>
<dbReference type="InterPro" id="IPR010259">
    <property type="entry name" value="S8pro/Inhibitor_I9"/>
</dbReference>
<dbReference type="InterPro" id="IPR044210">
    <property type="entry name" value="Tfc3-like"/>
</dbReference>
<dbReference type="CDD" id="cd02120">
    <property type="entry name" value="PA_subtilisin_like"/>
    <property type="match status" value="1"/>
</dbReference>
<feature type="domain" description="DUF7599" evidence="14">
    <location>
        <begin position="236"/>
        <end position="269"/>
    </location>
</feature>
<dbReference type="SUPFAM" id="SSF52743">
    <property type="entry name" value="Subtilisin-like"/>
    <property type="match status" value="1"/>
</dbReference>
<evidence type="ECO:0000256" key="4">
    <source>
        <dbReference type="ARBA" id="ARBA00023163"/>
    </source>
</evidence>
<evidence type="ECO:0000256" key="7">
    <source>
        <dbReference type="SAM" id="MobiDB-lite"/>
    </source>
</evidence>
<keyword evidence="17" id="KW-1185">Reference proteome</keyword>
<dbReference type="Pfam" id="PF24538">
    <property type="entry name" value="DUF7599"/>
    <property type="match status" value="1"/>
</dbReference>
<evidence type="ECO:0000313" key="16">
    <source>
        <dbReference type="EMBL" id="MCD7453378.1"/>
    </source>
</evidence>
<dbReference type="InterPro" id="IPR007309">
    <property type="entry name" value="TFIIIC_Bblock-bd"/>
</dbReference>
<organism evidence="16 17">
    <name type="scientific">Datura stramonium</name>
    <name type="common">Jimsonweed</name>
    <name type="synonym">Common thornapple</name>
    <dbReference type="NCBI Taxonomy" id="4076"/>
    <lineage>
        <taxon>Eukaryota</taxon>
        <taxon>Viridiplantae</taxon>
        <taxon>Streptophyta</taxon>
        <taxon>Embryophyta</taxon>
        <taxon>Tracheophyta</taxon>
        <taxon>Spermatophyta</taxon>
        <taxon>Magnoliopsida</taxon>
        <taxon>eudicotyledons</taxon>
        <taxon>Gunneridae</taxon>
        <taxon>Pentapetalae</taxon>
        <taxon>asterids</taxon>
        <taxon>lamiids</taxon>
        <taxon>Solanales</taxon>
        <taxon>Solanaceae</taxon>
        <taxon>Solanoideae</taxon>
        <taxon>Datureae</taxon>
        <taxon>Datura</taxon>
    </lineage>
</organism>
<evidence type="ECO:0000256" key="6">
    <source>
        <dbReference type="PROSITE-ProRule" id="PRU01240"/>
    </source>
</evidence>
<dbReference type="InterPro" id="IPR041469">
    <property type="entry name" value="Subtilisin-like_FN3"/>
</dbReference>
<dbReference type="Gene3D" id="3.50.30.30">
    <property type="match status" value="1"/>
</dbReference>
<dbReference type="InterPro" id="IPR056020">
    <property type="entry name" value="DUF7599"/>
</dbReference>
<evidence type="ECO:0000259" key="11">
    <source>
        <dbReference type="Pfam" id="PF17766"/>
    </source>
</evidence>
<accession>A0ABS8S2Q8</accession>
<dbReference type="Pfam" id="PF24101">
    <property type="entry name" value="WHD_GTF3C1"/>
    <property type="match status" value="1"/>
</dbReference>
<feature type="region of interest" description="Disordered" evidence="7">
    <location>
        <begin position="685"/>
        <end position="722"/>
    </location>
</feature>
<keyword evidence="2" id="KW-0597">Phosphoprotein</keyword>
<dbReference type="InterPro" id="IPR056467">
    <property type="entry name" value="eWH_GTF3C1"/>
</dbReference>
<evidence type="ECO:0000259" key="9">
    <source>
        <dbReference type="Pfam" id="PF04182"/>
    </source>
</evidence>
<keyword evidence="4" id="KW-0804">Transcription</keyword>
<gene>
    <name evidence="16" type="ORF">HAX54_020793</name>
</gene>
<dbReference type="Pfam" id="PF05922">
    <property type="entry name" value="Inhibitor_I9"/>
    <property type="match status" value="1"/>
</dbReference>
<evidence type="ECO:0000259" key="8">
    <source>
        <dbReference type="Pfam" id="PF00082"/>
    </source>
</evidence>
<dbReference type="EMBL" id="JACEIK010000250">
    <property type="protein sequence ID" value="MCD7453378.1"/>
    <property type="molecule type" value="Genomic_DNA"/>
</dbReference>
<dbReference type="InterPro" id="IPR056064">
    <property type="entry name" value="DUF7647"/>
</dbReference>
<dbReference type="InterPro" id="IPR000209">
    <property type="entry name" value="Peptidase_S8/S53_dom"/>
</dbReference>
<comment type="similarity">
    <text evidence="6">Belongs to the peptidase S8 family.</text>
</comment>
<keyword evidence="3" id="KW-0238">DNA-binding</keyword>
<evidence type="ECO:0000259" key="15">
    <source>
        <dbReference type="Pfam" id="PF24658"/>
    </source>
</evidence>
<evidence type="ECO:0008006" key="18">
    <source>
        <dbReference type="Google" id="ProtNLM"/>
    </source>
</evidence>
<dbReference type="CDD" id="cd16169">
    <property type="entry name" value="Tau138_eWH"/>
    <property type="match status" value="1"/>
</dbReference>
<feature type="domain" description="Peptidase S8/S53" evidence="8">
    <location>
        <begin position="1501"/>
        <end position="1822"/>
    </location>
</feature>
<feature type="domain" description="Subtilisin-like protease fibronectin type-III" evidence="11">
    <location>
        <begin position="1859"/>
        <end position="1905"/>
    </location>
</feature>
<dbReference type="Pfam" id="PF23704">
    <property type="entry name" value="WHD_GTF3C1_N"/>
    <property type="match status" value="1"/>
</dbReference>
<evidence type="ECO:0000256" key="2">
    <source>
        <dbReference type="ARBA" id="ARBA00022553"/>
    </source>
</evidence>
<dbReference type="InterPro" id="IPR037045">
    <property type="entry name" value="S8pro/Inhibitor_I9_sf"/>
</dbReference>
<evidence type="ECO:0000256" key="1">
    <source>
        <dbReference type="ARBA" id="ARBA00004123"/>
    </source>
</evidence>
<comment type="subcellular location">
    <subcellularLocation>
        <location evidence="1">Nucleus</location>
    </subcellularLocation>
</comment>
<comment type="caution">
    <text evidence="16">The sequence shown here is derived from an EMBL/GenBank/DDBJ whole genome shotgun (WGS) entry which is preliminary data.</text>
</comment>